<organism evidence="1 2">
    <name type="scientific">Aeromicrobium panaciterrae</name>
    <dbReference type="NCBI Taxonomy" id="363861"/>
    <lineage>
        <taxon>Bacteria</taxon>
        <taxon>Bacillati</taxon>
        <taxon>Actinomycetota</taxon>
        <taxon>Actinomycetes</taxon>
        <taxon>Propionibacteriales</taxon>
        <taxon>Nocardioidaceae</taxon>
        <taxon>Aeromicrobium</taxon>
    </lineage>
</organism>
<accession>A0ABU1UNT0</accession>
<proteinExistence type="predicted"/>
<protein>
    <submittedName>
        <fullName evidence="1">Uncharacterized protein</fullName>
    </submittedName>
</protein>
<sequence>MKLLDVSPEALAQLVDHGDIDCECMLCHLPFGEPHPPIEWRYTVRFPGPYPTPGVETMLLCDPCKVDWEESQGTLQGHAERVHRV</sequence>
<name>A0ABU1UNT0_9ACTN</name>
<comment type="caution">
    <text evidence="1">The sequence shown here is derived from an EMBL/GenBank/DDBJ whole genome shotgun (WGS) entry which is preliminary data.</text>
</comment>
<evidence type="ECO:0000313" key="2">
    <source>
        <dbReference type="Proteomes" id="UP001257739"/>
    </source>
</evidence>
<evidence type="ECO:0000313" key="1">
    <source>
        <dbReference type="EMBL" id="MDR7086841.1"/>
    </source>
</evidence>
<reference evidence="1 2" key="1">
    <citation type="submission" date="2023-07" db="EMBL/GenBank/DDBJ databases">
        <title>Sorghum-associated microbial communities from plants grown in Nebraska, USA.</title>
        <authorList>
            <person name="Schachtman D."/>
        </authorList>
    </citation>
    <scope>NUCLEOTIDE SEQUENCE [LARGE SCALE GENOMIC DNA]</scope>
    <source>
        <strain evidence="1 2">BE248</strain>
    </source>
</reference>
<dbReference type="Proteomes" id="UP001257739">
    <property type="component" value="Unassembled WGS sequence"/>
</dbReference>
<gene>
    <name evidence="1" type="ORF">J2X11_001680</name>
</gene>
<dbReference type="EMBL" id="JAVDWH010000001">
    <property type="protein sequence ID" value="MDR7086841.1"/>
    <property type="molecule type" value="Genomic_DNA"/>
</dbReference>
<keyword evidence="2" id="KW-1185">Reference proteome</keyword>